<dbReference type="AlphaFoldDB" id="A0A7N9IB89"/>
<keyword evidence="6 7" id="KW-0012">Acyltransferase</keyword>
<evidence type="ECO:0000256" key="3">
    <source>
        <dbReference type="ARBA" id="ARBA00022692"/>
    </source>
</evidence>
<dbReference type="GO" id="GO:0005783">
    <property type="term" value="C:endoplasmic reticulum"/>
    <property type="evidence" value="ECO:0007669"/>
    <property type="project" value="TreeGrafter"/>
</dbReference>
<dbReference type="PANTHER" id="PTHR22883">
    <property type="entry name" value="ZINC FINGER DHHC DOMAIN CONTAINING PROTEIN"/>
    <property type="match status" value="1"/>
</dbReference>
<keyword evidence="11" id="KW-1185">Reference proteome</keyword>
<dbReference type="PANTHER" id="PTHR22883:SF326">
    <property type="entry name" value="PALMITOYLTRANSFERASE ZDHHC19"/>
    <property type="match status" value="1"/>
</dbReference>
<dbReference type="GO" id="GO:0019706">
    <property type="term" value="F:protein-cysteine S-palmitoyltransferase activity"/>
    <property type="evidence" value="ECO:0007669"/>
    <property type="project" value="UniProtKB-EC"/>
</dbReference>
<keyword evidence="2 7" id="KW-0808">Transferase</keyword>
<sequence>MWCCWSFSVASSSHSREFPRQGVRFPTKRQPGKQNMIGWRQGSAEDGGGESEKGGYSGLGNRCAKAQRSRVPVHFGSFGWLVVLVPFGGAIMSLPGYLEPGFLDLALRSVGPDLSKPGPGWGALGCPRSGPSLPLVSVAGGFGLPPLGTEPASGLSCRWLGCPRSGPSLPLVSVAGGWAAPARDRACLWSQLQVALGCPRSGLSLPLVSVAGGWLRTGSGSFPSSQAPSLLSPSSVSFHSTSQTLASYIKPGSAEQGPLTVHVVWVNHGAFRLQWCPQCCFHRPPRTYHCPWCNICVEDFDHHCKWVNNCIGHRNFRFFMLLVLSLCLYSGALLVTCLIFLVRTTHLPFSTDKAVAIVVAVPAAGFLVPLSILLLTQAMSVSSADRTYKVKCRDLHGYNPFDQGCASNWYLAICAPLGPKYMAEAVQLQRVVGPDWTSVPNLHPPMSPSAVNPPARPGPQPQPLGTYQPGKGPPGCGEAAAPQELHTGPVPPLLPQEPPDEVQPSSCPVHPRRCPQHQHLSSTS</sequence>
<protein>
    <recommendedName>
        <fullName evidence="7">Palmitoyltransferase</fullName>
        <ecNumber evidence="7">2.3.1.225</ecNumber>
    </recommendedName>
</protein>
<keyword evidence="4 7" id="KW-1133">Transmembrane helix</keyword>
<dbReference type="EC" id="2.3.1.225" evidence="7"/>
<comment type="catalytic activity">
    <reaction evidence="7">
        <text>L-cysteinyl-[protein] + hexadecanoyl-CoA = S-hexadecanoyl-L-cysteinyl-[protein] + CoA</text>
        <dbReference type="Rhea" id="RHEA:36683"/>
        <dbReference type="Rhea" id="RHEA-COMP:10131"/>
        <dbReference type="Rhea" id="RHEA-COMP:11032"/>
        <dbReference type="ChEBI" id="CHEBI:29950"/>
        <dbReference type="ChEBI" id="CHEBI:57287"/>
        <dbReference type="ChEBI" id="CHEBI:57379"/>
        <dbReference type="ChEBI" id="CHEBI:74151"/>
        <dbReference type="EC" id="2.3.1.225"/>
    </reaction>
</comment>
<feature type="transmembrane region" description="Helical" evidence="7">
    <location>
        <begin position="354"/>
        <end position="376"/>
    </location>
</feature>
<reference evidence="10" key="2">
    <citation type="submission" date="2025-08" db="UniProtKB">
        <authorList>
            <consortium name="Ensembl"/>
        </authorList>
    </citation>
    <scope>IDENTIFICATION</scope>
</reference>
<name>A0A7N9IB89_MACFA</name>
<evidence type="ECO:0000313" key="11">
    <source>
        <dbReference type="Proteomes" id="UP000233100"/>
    </source>
</evidence>
<dbReference type="InterPro" id="IPR039859">
    <property type="entry name" value="PFA4/ZDH16/20/ERF2-like"/>
</dbReference>
<feature type="domain" description="Palmitoyltransferase DHHC" evidence="9">
    <location>
        <begin position="272"/>
        <end position="387"/>
    </location>
</feature>
<evidence type="ECO:0000313" key="10">
    <source>
        <dbReference type="Ensembl" id="ENSMFAP00000050854.1"/>
    </source>
</evidence>
<evidence type="ECO:0000256" key="4">
    <source>
        <dbReference type="ARBA" id="ARBA00022989"/>
    </source>
</evidence>
<feature type="region of interest" description="Disordered" evidence="8">
    <location>
        <begin position="439"/>
        <end position="524"/>
    </location>
</feature>
<evidence type="ECO:0000256" key="1">
    <source>
        <dbReference type="ARBA" id="ARBA00004141"/>
    </source>
</evidence>
<feature type="transmembrane region" description="Helical" evidence="7">
    <location>
        <begin position="318"/>
        <end position="342"/>
    </location>
</feature>
<dbReference type="GO" id="GO:0005794">
    <property type="term" value="C:Golgi apparatus"/>
    <property type="evidence" value="ECO:0007669"/>
    <property type="project" value="TreeGrafter"/>
</dbReference>
<dbReference type="GO" id="GO:0016020">
    <property type="term" value="C:membrane"/>
    <property type="evidence" value="ECO:0007669"/>
    <property type="project" value="UniProtKB-SubCell"/>
</dbReference>
<proteinExistence type="inferred from homology"/>
<dbReference type="Pfam" id="PF01529">
    <property type="entry name" value="DHHC"/>
    <property type="match status" value="1"/>
</dbReference>
<evidence type="ECO:0000256" key="8">
    <source>
        <dbReference type="SAM" id="MobiDB-lite"/>
    </source>
</evidence>
<feature type="region of interest" description="Disordered" evidence="8">
    <location>
        <begin position="20"/>
        <end position="56"/>
    </location>
</feature>
<reference evidence="10 11" key="1">
    <citation type="submission" date="2013-03" db="EMBL/GenBank/DDBJ databases">
        <authorList>
            <person name="Warren W."/>
            <person name="Wilson R.K."/>
        </authorList>
    </citation>
    <scope>NUCLEOTIDE SEQUENCE</scope>
</reference>
<dbReference type="GeneTree" id="ENSGT00940000161784"/>
<evidence type="ECO:0000259" key="9">
    <source>
        <dbReference type="Pfam" id="PF01529"/>
    </source>
</evidence>
<dbReference type="Proteomes" id="UP000233100">
    <property type="component" value="Chromosome 2"/>
</dbReference>
<dbReference type="Bgee" id="ENSMFAG00000001569">
    <property type="expression patterns" value="Expressed in multicellular organism"/>
</dbReference>
<comment type="domain">
    <text evidence="7">The DHHC domain is required for palmitoyltransferase activity.</text>
</comment>
<dbReference type="Ensembl" id="ENSMFAT00000081795.1">
    <property type="protein sequence ID" value="ENSMFAP00000050854.1"/>
    <property type="gene ID" value="ENSMFAG00000001569.2"/>
</dbReference>
<evidence type="ECO:0000256" key="2">
    <source>
        <dbReference type="ARBA" id="ARBA00022679"/>
    </source>
</evidence>
<reference evidence="10" key="3">
    <citation type="submission" date="2025-09" db="UniProtKB">
        <authorList>
            <consortium name="Ensembl"/>
        </authorList>
    </citation>
    <scope>IDENTIFICATION</scope>
</reference>
<evidence type="ECO:0000256" key="6">
    <source>
        <dbReference type="ARBA" id="ARBA00023315"/>
    </source>
</evidence>
<organism evidence="10 11">
    <name type="scientific">Macaca fascicularis</name>
    <name type="common">Crab-eating macaque</name>
    <name type="synonym">Cynomolgus monkey</name>
    <dbReference type="NCBI Taxonomy" id="9541"/>
    <lineage>
        <taxon>Eukaryota</taxon>
        <taxon>Metazoa</taxon>
        <taxon>Chordata</taxon>
        <taxon>Craniata</taxon>
        <taxon>Vertebrata</taxon>
        <taxon>Euteleostomi</taxon>
        <taxon>Mammalia</taxon>
        <taxon>Eutheria</taxon>
        <taxon>Euarchontoglires</taxon>
        <taxon>Primates</taxon>
        <taxon>Haplorrhini</taxon>
        <taxon>Catarrhini</taxon>
        <taxon>Cercopithecidae</taxon>
        <taxon>Cercopithecinae</taxon>
        <taxon>Macaca</taxon>
    </lineage>
</organism>
<feature type="transmembrane region" description="Helical" evidence="7">
    <location>
        <begin position="78"/>
        <end position="98"/>
    </location>
</feature>
<dbReference type="GO" id="GO:0006612">
    <property type="term" value="P:protein targeting to membrane"/>
    <property type="evidence" value="ECO:0007669"/>
    <property type="project" value="TreeGrafter"/>
</dbReference>
<keyword evidence="5 7" id="KW-0472">Membrane</keyword>
<comment type="subcellular location">
    <subcellularLocation>
        <location evidence="1">Membrane</location>
        <topology evidence="1">Multi-pass membrane protein</topology>
    </subcellularLocation>
</comment>
<accession>A0A7N9IB89</accession>
<evidence type="ECO:0000256" key="5">
    <source>
        <dbReference type="ARBA" id="ARBA00023136"/>
    </source>
</evidence>
<comment type="similarity">
    <text evidence="7">Belongs to the DHHC palmitoyltransferase family.</text>
</comment>
<keyword evidence="3 7" id="KW-0812">Transmembrane</keyword>
<dbReference type="PROSITE" id="PS50216">
    <property type="entry name" value="DHHC"/>
    <property type="match status" value="1"/>
</dbReference>
<evidence type="ECO:0000256" key="7">
    <source>
        <dbReference type="RuleBase" id="RU079119"/>
    </source>
</evidence>
<dbReference type="InterPro" id="IPR001594">
    <property type="entry name" value="Palmitoyltrfase_DHHC"/>
</dbReference>